<gene>
    <name evidence="1" type="ORF">GCM10009539_17210</name>
</gene>
<dbReference type="InterPro" id="IPR051604">
    <property type="entry name" value="Ergot_Alk_Oxidoreductase"/>
</dbReference>
<accession>A0ABN0TX46</accession>
<proteinExistence type="predicted"/>
<sequence length="190" mass="19854">MKRIVLLSSQAARTRPAAPSHARLAAYEDALRRTAAEWTLLRPGGFASNTFAWVPSVRAARTVAAPFADVALPVVDPADITAVAAAVLTGDGHAGRAYELTGPAAISPRGQAAALGAALGEPVRFTELTRADARAAMLGFMPGPVADGTLDILGHPTPDEQRVSPDVERVLGRPPRSYTDWAATHAAAFR</sequence>
<dbReference type="EMBL" id="BAAAGX010000007">
    <property type="protein sequence ID" value="GAA0232406.1"/>
    <property type="molecule type" value="Genomic_DNA"/>
</dbReference>
<protein>
    <submittedName>
        <fullName evidence="1">Uncharacterized protein</fullName>
    </submittedName>
</protein>
<dbReference type="RefSeq" id="WP_344648204.1">
    <property type="nucleotide sequence ID" value="NZ_BAAAGX010000007.1"/>
</dbReference>
<organism evidence="1 2">
    <name type="scientific">Cryptosporangium japonicum</name>
    <dbReference type="NCBI Taxonomy" id="80872"/>
    <lineage>
        <taxon>Bacteria</taxon>
        <taxon>Bacillati</taxon>
        <taxon>Actinomycetota</taxon>
        <taxon>Actinomycetes</taxon>
        <taxon>Cryptosporangiales</taxon>
        <taxon>Cryptosporangiaceae</taxon>
        <taxon>Cryptosporangium</taxon>
    </lineage>
</organism>
<keyword evidence="2" id="KW-1185">Reference proteome</keyword>
<dbReference type="Gene3D" id="3.40.50.720">
    <property type="entry name" value="NAD(P)-binding Rossmann-like Domain"/>
    <property type="match status" value="1"/>
</dbReference>
<dbReference type="InterPro" id="IPR036291">
    <property type="entry name" value="NAD(P)-bd_dom_sf"/>
</dbReference>
<name>A0ABN0TX46_9ACTN</name>
<evidence type="ECO:0000313" key="1">
    <source>
        <dbReference type="EMBL" id="GAA0232406.1"/>
    </source>
</evidence>
<evidence type="ECO:0000313" key="2">
    <source>
        <dbReference type="Proteomes" id="UP001500967"/>
    </source>
</evidence>
<dbReference type="Proteomes" id="UP001500967">
    <property type="component" value="Unassembled WGS sequence"/>
</dbReference>
<dbReference type="PANTHER" id="PTHR43162:SF1">
    <property type="entry name" value="PRESTALK A DIFFERENTIATION PROTEIN A"/>
    <property type="match status" value="1"/>
</dbReference>
<dbReference type="Gene3D" id="3.90.25.10">
    <property type="entry name" value="UDP-galactose 4-epimerase, domain 1"/>
    <property type="match status" value="1"/>
</dbReference>
<dbReference type="PANTHER" id="PTHR43162">
    <property type="match status" value="1"/>
</dbReference>
<dbReference type="SUPFAM" id="SSF51735">
    <property type="entry name" value="NAD(P)-binding Rossmann-fold domains"/>
    <property type="match status" value="1"/>
</dbReference>
<comment type="caution">
    <text evidence="1">The sequence shown here is derived from an EMBL/GenBank/DDBJ whole genome shotgun (WGS) entry which is preliminary data.</text>
</comment>
<reference evidence="1 2" key="1">
    <citation type="journal article" date="2019" name="Int. J. Syst. Evol. Microbiol.">
        <title>The Global Catalogue of Microorganisms (GCM) 10K type strain sequencing project: providing services to taxonomists for standard genome sequencing and annotation.</title>
        <authorList>
            <consortium name="The Broad Institute Genomics Platform"/>
            <consortium name="The Broad Institute Genome Sequencing Center for Infectious Disease"/>
            <person name="Wu L."/>
            <person name="Ma J."/>
        </authorList>
    </citation>
    <scope>NUCLEOTIDE SEQUENCE [LARGE SCALE GENOMIC DNA]</scope>
    <source>
        <strain evidence="1 2">JCM 10425</strain>
    </source>
</reference>